<keyword evidence="4" id="KW-1185">Reference proteome</keyword>
<sequence length="482" mass="54589">MSAKKPNLILFGIDSLRRDHMSGYGYGKLTTPYIDRLASEGVLFEQHFSPSIPTTPAYASMLTGRDVFGTDVVALRHEGPLGGHVKTLAEVLEENGYNTTCVGFTGNPSARGFQTYLNYESWVPDEATGRTPKAENLNDVAIPELERLAADDKPFFLFLRHMDPHSPYLPPQPFDRMFYGRDERDPDNASMEPVYNFRPFGDFLKSWIPEGVTDHEYVSGQYDGSVAYMDICMQSLFTKLTDMGIEDETLVVITADHGETLYEHDCFFDHHGLYDCTLVVPLIFKFPGRVPAGKRVESVSVIADIMPTVLGLLGVAAEETFDGRNLIPLMHGQADSADELSELYITECTWMRKHGWRTKEWKLICALEPDFHGKPAVELYNLIRDPEENDNVADREPEVVEFLRGRMLDYIAKREGQVNRTNPIYTNTNWHGQNKQFTSSEEAYNSLYIGSIVNARSLQAKDKEPKEQEQPQEQEKETVGND</sequence>
<protein>
    <submittedName>
        <fullName evidence="3">Sulfatase-like hydrolase/transferase</fullName>
    </submittedName>
</protein>
<dbReference type="PANTHER" id="PTHR43751:SF3">
    <property type="entry name" value="SULFATASE N-TERMINAL DOMAIN-CONTAINING PROTEIN"/>
    <property type="match status" value="1"/>
</dbReference>
<dbReference type="EMBL" id="JAAAMV010000002">
    <property type="protein sequence ID" value="NBD23351.1"/>
    <property type="molecule type" value="Genomic_DNA"/>
</dbReference>
<dbReference type="Proteomes" id="UP000665561">
    <property type="component" value="Unassembled WGS sequence"/>
</dbReference>
<organism evidence="3 4">
    <name type="scientific">Paenibacillus glycinis</name>
    <dbReference type="NCBI Taxonomy" id="2697035"/>
    <lineage>
        <taxon>Bacteria</taxon>
        <taxon>Bacillati</taxon>
        <taxon>Bacillota</taxon>
        <taxon>Bacilli</taxon>
        <taxon>Bacillales</taxon>
        <taxon>Paenibacillaceae</taxon>
        <taxon>Paenibacillus</taxon>
    </lineage>
</organism>
<evidence type="ECO:0000256" key="1">
    <source>
        <dbReference type="SAM" id="MobiDB-lite"/>
    </source>
</evidence>
<dbReference type="InterPro" id="IPR000917">
    <property type="entry name" value="Sulfatase_N"/>
</dbReference>
<dbReference type="CDD" id="cd16148">
    <property type="entry name" value="sulfatase_like"/>
    <property type="match status" value="1"/>
</dbReference>
<evidence type="ECO:0000313" key="3">
    <source>
        <dbReference type="EMBL" id="NBD23351.1"/>
    </source>
</evidence>
<accession>A0ABW9XLI6</accession>
<dbReference type="InterPro" id="IPR052701">
    <property type="entry name" value="GAG_Ulvan_Degrading_Sulfatases"/>
</dbReference>
<evidence type="ECO:0000313" key="4">
    <source>
        <dbReference type="Proteomes" id="UP000665561"/>
    </source>
</evidence>
<dbReference type="InterPro" id="IPR017850">
    <property type="entry name" value="Alkaline_phosphatase_core_sf"/>
</dbReference>
<name>A0ABW9XLI6_9BACL</name>
<gene>
    <name evidence="3" type="ORF">GT019_05660</name>
</gene>
<feature type="domain" description="Sulfatase N-terminal" evidence="2">
    <location>
        <begin position="6"/>
        <end position="315"/>
    </location>
</feature>
<feature type="region of interest" description="Disordered" evidence="1">
    <location>
        <begin position="458"/>
        <end position="482"/>
    </location>
</feature>
<dbReference type="RefSeq" id="WP_161741770.1">
    <property type="nucleotide sequence ID" value="NZ_JAAAMV010000002.1"/>
</dbReference>
<dbReference type="SUPFAM" id="SSF53649">
    <property type="entry name" value="Alkaline phosphatase-like"/>
    <property type="match status" value="1"/>
</dbReference>
<dbReference type="PANTHER" id="PTHR43751">
    <property type="entry name" value="SULFATASE"/>
    <property type="match status" value="1"/>
</dbReference>
<evidence type="ECO:0000259" key="2">
    <source>
        <dbReference type="Pfam" id="PF00884"/>
    </source>
</evidence>
<comment type="caution">
    <text evidence="3">The sequence shown here is derived from an EMBL/GenBank/DDBJ whole genome shotgun (WGS) entry which is preliminary data.</text>
</comment>
<dbReference type="Gene3D" id="3.40.720.10">
    <property type="entry name" value="Alkaline Phosphatase, subunit A"/>
    <property type="match status" value="1"/>
</dbReference>
<proteinExistence type="predicted"/>
<feature type="compositionally biased region" description="Basic and acidic residues" evidence="1">
    <location>
        <begin position="459"/>
        <end position="482"/>
    </location>
</feature>
<dbReference type="Pfam" id="PF00884">
    <property type="entry name" value="Sulfatase"/>
    <property type="match status" value="1"/>
</dbReference>
<reference evidence="3 4" key="1">
    <citation type="submission" date="2020-01" db="EMBL/GenBank/DDBJ databases">
        <title>Paenibacillus soybeanensis sp. nov. isolated from the nodules of soybean (Glycine max(L.) Merr).</title>
        <authorList>
            <person name="Wang H."/>
        </authorList>
    </citation>
    <scope>NUCLEOTIDE SEQUENCE [LARGE SCALE GENOMIC DNA]</scope>
    <source>
        <strain evidence="3 4">T1</strain>
    </source>
</reference>